<keyword evidence="9" id="KW-0472">Membrane</keyword>
<name>A0A7R9KCZ0_9ACAR</name>
<dbReference type="InterPro" id="IPR017941">
    <property type="entry name" value="Rieske_2Fe-2S"/>
</dbReference>
<dbReference type="GO" id="GO:0016020">
    <property type="term" value="C:membrane"/>
    <property type="evidence" value="ECO:0007669"/>
    <property type="project" value="UniProtKB-SubCell"/>
</dbReference>
<dbReference type="SUPFAM" id="SSF50022">
    <property type="entry name" value="ISP domain"/>
    <property type="match status" value="1"/>
</dbReference>
<dbReference type="Gene3D" id="2.102.10.10">
    <property type="entry name" value="Rieske [2Fe-2S] iron-sulphur domain"/>
    <property type="match status" value="1"/>
</dbReference>
<evidence type="ECO:0000256" key="7">
    <source>
        <dbReference type="ARBA" id="ARBA00023004"/>
    </source>
</evidence>
<evidence type="ECO:0000256" key="2">
    <source>
        <dbReference type="ARBA" id="ARBA00022692"/>
    </source>
</evidence>
<dbReference type="EMBL" id="OC854794">
    <property type="protein sequence ID" value="CAD7620391.1"/>
    <property type="molecule type" value="Genomic_DNA"/>
</dbReference>
<evidence type="ECO:0000256" key="9">
    <source>
        <dbReference type="ARBA" id="ARBA00023136"/>
    </source>
</evidence>
<evidence type="ECO:0000313" key="11">
    <source>
        <dbReference type="EMBL" id="CAD7620391.1"/>
    </source>
</evidence>
<dbReference type="PANTHER" id="PTHR21266:SF32">
    <property type="entry name" value="CHOLESTEROL 7-DESATURASE NVD"/>
    <property type="match status" value="1"/>
</dbReference>
<sequence length="203" mass="23042">MHNLPLNCVKPFEMCGKQCVTFRGRSGAVHVLSAYCSHLSANLGVGGHVVTESESGDDCIQCPFHGWRFGGKESELNTVKAVVKKWQTIEKNEVIYVWHHSEDSVPNHNLQDFLGNNYRSSFRPIAIHKCITNTNNKPVSGHALPPNCKYRYEYFGCNEWLAGKDLMDTHFRLPSLCKRRSLLTTHLTPIMTKAKTRTLGRRQ</sequence>
<dbReference type="OrthoDB" id="6538019at2759"/>
<evidence type="ECO:0000256" key="6">
    <source>
        <dbReference type="ARBA" id="ARBA00023002"/>
    </source>
</evidence>
<evidence type="ECO:0000313" key="12">
    <source>
        <dbReference type="Proteomes" id="UP000759131"/>
    </source>
</evidence>
<reference evidence="11" key="1">
    <citation type="submission" date="2020-11" db="EMBL/GenBank/DDBJ databases">
        <authorList>
            <person name="Tran Van P."/>
        </authorList>
    </citation>
    <scope>NUCLEOTIDE SEQUENCE</scope>
</reference>
<evidence type="ECO:0000259" key="10">
    <source>
        <dbReference type="PROSITE" id="PS51296"/>
    </source>
</evidence>
<protein>
    <recommendedName>
        <fullName evidence="10">Rieske domain-containing protein</fullName>
    </recommendedName>
</protein>
<dbReference type="GO" id="GO:0051537">
    <property type="term" value="F:2 iron, 2 sulfur cluster binding"/>
    <property type="evidence" value="ECO:0007669"/>
    <property type="project" value="UniProtKB-KW"/>
</dbReference>
<evidence type="ECO:0000256" key="5">
    <source>
        <dbReference type="ARBA" id="ARBA00022989"/>
    </source>
</evidence>
<evidence type="ECO:0000256" key="4">
    <source>
        <dbReference type="ARBA" id="ARBA00022723"/>
    </source>
</evidence>
<dbReference type="GO" id="GO:0005737">
    <property type="term" value="C:cytoplasm"/>
    <property type="evidence" value="ECO:0007669"/>
    <property type="project" value="TreeGrafter"/>
</dbReference>
<proteinExistence type="predicted"/>
<dbReference type="EMBL" id="CAJPIZ010000219">
    <property type="protein sequence ID" value="CAG2100821.1"/>
    <property type="molecule type" value="Genomic_DNA"/>
</dbReference>
<keyword evidence="6" id="KW-0560">Oxidoreductase</keyword>
<dbReference type="InterPro" id="IPR036922">
    <property type="entry name" value="Rieske_2Fe-2S_sf"/>
</dbReference>
<dbReference type="AlphaFoldDB" id="A0A7R9KCZ0"/>
<organism evidence="11">
    <name type="scientific">Medioppia subpectinata</name>
    <dbReference type="NCBI Taxonomy" id="1979941"/>
    <lineage>
        <taxon>Eukaryota</taxon>
        <taxon>Metazoa</taxon>
        <taxon>Ecdysozoa</taxon>
        <taxon>Arthropoda</taxon>
        <taxon>Chelicerata</taxon>
        <taxon>Arachnida</taxon>
        <taxon>Acari</taxon>
        <taxon>Acariformes</taxon>
        <taxon>Sarcoptiformes</taxon>
        <taxon>Oribatida</taxon>
        <taxon>Brachypylina</taxon>
        <taxon>Oppioidea</taxon>
        <taxon>Oppiidae</taxon>
        <taxon>Medioppia</taxon>
    </lineage>
</organism>
<keyword evidence="4" id="KW-0479">Metal-binding</keyword>
<dbReference type="PANTHER" id="PTHR21266">
    <property type="entry name" value="IRON-SULFUR DOMAIN CONTAINING PROTEIN"/>
    <property type="match status" value="1"/>
</dbReference>
<keyword evidence="2" id="KW-0812">Transmembrane</keyword>
<dbReference type="InterPro" id="IPR050584">
    <property type="entry name" value="Cholesterol_7-desaturase"/>
</dbReference>
<evidence type="ECO:0000256" key="8">
    <source>
        <dbReference type="ARBA" id="ARBA00023014"/>
    </source>
</evidence>
<comment type="subcellular location">
    <subcellularLocation>
        <location evidence="1">Membrane</location>
    </subcellularLocation>
</comment>
<dbReference type="Pfam" id="PF00355">
    <property type="entry name" value="Rieske"/>
    <property type="match status" value="1"/>
</dbReference>
<dbReference type="GO" id="GO:0046872">
    <property type="term" value="F:metal ion binding"/>
    <property type="evidence" value="ECO:0007669"/>
    <property type="project" value="UniProtKB-KW"/>
</dbReference>
<accession>A0A7R9KCZ0</accession>
<dbReference type="GO" id="GO:0016491">
    <property type="term" value="F:oxidoreductase activity"/>
    <property type="evidence" value="ECO:0007669"/>
    <property type="project" value="UniProtKB-KW"/>
</dbReference>
<feature type="domain" description="Rieske" evidence="10">
    <location>
        <begin position="1"/>
        <end position="97"/>
    </location>
</feature>
<keyword evidence="12" id="KW-1185">Reference proteome</keyword>
<evidence type="ECO:0000256" key="1">
    <source>
        <dbReference type="ARBA" id="ARBA00004370"/>
    </source>
</evidence>
<gene>
    <name evidence="11" type="ORF">OSB1V03_LOCUS878</name>
</gene>
<keyword evidence="8" id="KW-0411">Iron-sulfur</keyword>
<keyword evidence="3" id="KW-0001">2Fe-2S</keyword>
<dbReference type="Proteomes" id="UP000759131">
    <property type="component" value="Unassembled WGS sequence"/>
</dbReference>
<dbReference type="PROSITE" id="PS51296">
    <property type="entry name" value="RIESKE"/>
    <property type="match status" value="1"/>
</dbReference>
<keyword evidence="5" id="KW-1133">Transmembrane helix</keyword>
<evidence type="ECO:0000256" key="3">
    <source>
        <dbReference type="ARBA" id="ARBA00022714"/>
    </source>
</evidence>
<keyword evidence="7" id="KW-0408">Iron</keyword>